<organism evidence="3 4">
    <name type="scientific">Pyricularia oryzae</name>
    <name type="common">Rice blast fungus</name>
    <name type="synonym">Magnaporthe oryzae</name>
    <dbReference type="NCBI Taxonomy" id="318829"/>
    <lineage>
        <taxon>Eukaryota</taxon>
        <taxon>Fungi</taxon>
        <taxon>Dikarya</taxon>
        <taxon>Ascomycota</taxon>
        <taxon>Pezizomycotina</taxon>
        <taxon>Sordariomycetes</taxon>
        <taxon>Sordariomycetidae</taxon>
        <taxon>Magnaporthales</taxon>
        <taxon>Pyriculariaceae</taxon>
        <taxon>Pyricularia</taxon>
    </lineage>
</organism>
<keyword evidence="2" id="KW-1133">Transmembrane helix</keyword>
<reference evidence="3 4" key="1">
    <citation type="journal article" date="2019" name="Mol. Biol. Evol.">
        <title>Blast fungal genomes show frequent chromosomal changes, gene gains and losses, and effector gene turnover.</title>
        <authorList>
            <person name="Gomez Luciano L.B."/>
            <person name="Jason Tsai I."/>
            <person name="Chuma I."/>
            <person name="Tosa Y."/>
            <person name="Chen Y.H."/>
            <person name="Li J.Y."/>
            <person name="Li M.Y."/>
            <person name="Jade Lu M.Y."/>
            <person name="Nakayashiki H."/>
            <person name="Li W.H."/>
        </authorList>
    </citation>
    <scope>NUCLEOTIDE SEQUENCE [LARGE SCALE GENOMIC DNA]</scope>
    <source>
        <strain evidence="3">MZ5-1-6</strain>
    </source>
</reference>
<keyword evidence="2" id="KW-0812">Transmembrane</keyword>
<gene>
    <name evidence="3" type="ORF">PoMZ_06612</name>
</gene>
<dbReference type="EMBL" id="CP034209">
    <property type="protein sequence ID" value="QBZ64911.1"/>
    <property type="molecule type" value="Genomic_DNA"/>
</dbReference>
<feature type="compositionally biased region" description="Acidic residues" evidence="1">
    <location>
        <begin position="381"/>
        <end position="390"/>
    </location>
</feature>
<evidence type="ECO:0000256" key="1">
    <source>
        <dbReference type="SAM" id="MobiDB-lite"/>
    </source>
</evidence>
<dbReference type="AlphaFoldDB" id="A0A4P7NR57"/>
<feature type="region of interest" description="Disordered" evidence="1">
    <location>
        <begin position="341"/>
        <end position="390"/>
    </location>
</feature>
<evidence type="ECO:0000313" key="3">
    <source>
        <dbReference type="EMBL" id="QBZ64911.1"/>
    </source>
</evidence>
<feature type="transmembrane region" description="Helical" evidence="2">
    <location>
        <begin position="300"/>
        <end position="320"/>
    </location>
</feature>
<feature type="transmembrane region" description="Helical" evidence="2">
    <location>
        <begin position="255"/>
        <end position="280"/>
    </location>
</feature>
<keyword evidence="2" id="KW-0472">Membrane</keyword>
<evidence type="ECO:0000313" key="4">
    <source>
        <dbReference type="Proteomes" id="UP000294847"/>
    </source>
</evidence>
<protein>
    <submittedName>
        <fullName evidence="3">Uncharacterized protein</fullName>
    </submittedName>
</protein>
<dbReference type="Proteomes" id="UP000294847">
    <property type="component" value="Chromosome 6"/>
</dbReference>
<accession>A0A4P7NR57</accession>
<feature type="transmembrane region" description="Helical" evidence="2">
    <location>
        <begin position="188"/>
        <end position="208"/>
    </location>
</feature>
<evidence type="ECO:0000256" key="2">
    <source>
        <dbReference type="SAM" id="Phobius"/>
    </source>
</evidence>
<proteinExistence type="predicted"/>
<sequence length="390" mass="43555">MPGTSQTYPNATLTRVLLVASRWLIFIPIITTALLLSAGTFLYNAPYRPTVLSLGLRSLAMVSYDGIIPVNKTHSSDSPNYMVTIHKFPNAFSWECPDCPAVLYSPRGFVELAGVAETGPYAGYYPLTLMLHIADKLSGKNDSAFWHCYRDAPQPDGTDCPENVFFKGWTKSFHDFWLTGVSEIPISFITYIFCLVLAATTLVSEALITFAPRHMKCRCLVGKRWCPYPSGTADEIEALPEHRWDRVRMFTYPLLLAYLFLAAVQDTVMPMFFLSILNFIDHDLPKGMSMQPRQNRPYMVLLWLNVLMSGLAVACIAWRYHVNKPKGHITLDDLAAYEPEGRTEATAEPVAEASSADNNANADESDGSESDVLLPFSDNEPITEDESIPK</sequence>
<feature type="transmembrane region" description="Helical" evidence="2">
    <location>
        <begin position="23"/>
        <end position="43"/>
    </location>
</feature>
<feature type="compositionally biased region" description="Low complexity" evidence="1">
    <location>
        <begin position="351"/>
        <end position="362"/>
    </location>
</feature>
<name>A0A4P7NR57_PYROR</name>